<dbReference type="AlphaFoldDB" id="A0A8N4EUI9"/>
<evidence type="ECO:0000313" key="2">
    <source>
        <dbReference type="Proteomes" id="UP000504607"/>
    </source>
</evidence>
<sequence length="103" mass="11526">MKTDATGLNLITEMEDIVGLSAFQREAEQIDASFPSTSIEMEDIVGLSAFQKEAEEIDASFPSTRQKMEPRVSKETNDEGKSESSLLLKVVKFIFCLLGYKRE</sequence>
<dbReference type="Proteomes" id="UP000504607">
    <property type="component" value="Chromosome 2"/>
</dbReference>
<organism evidence="2 3">
    <name type="scientific">Elaeis guineensis var. tenera</name>
    <name type="common">Oil palm</name>
    <dbReference type="NCBI Taxonomy" id="51953"/>
    <lineage>
        <taxon>Eukaryota</taxon>
        <taxon>Viridiplantae</taxon>
        <taxon>Streptophyta</taxon>
        <taxon>Embryophyta</taxon>
        <taxon>Tracheophyta</taxon>
        <taxon>Spermatophyta</taxon>
        <taxon>Magnoliopsida</taxon>
        <taxon>Liliopsida</taxon>
        <taxon>Arecaceae</taxon>
        <taxon>Arecoideae</taxon>
        <taxon>Cocoseae</taxon>
        <taxon>Elaeidinae</taxon>
        <taxon>Elaeis</taxon>
    </lineage>
</organism>
<reference evidence="3" key="1">
    <citation type="submission" date="2025-08" db="UniProtKB">
        <authorList>
            <consortium name="RefSeq"/>
        </authorList>
    </citation>
    <scope>IDENTIFICATION</scope>
</reference>
<gene>
    <name evidence="3" type="primary">LOC105040039</name>
</gene>
<proteinExistence type="predicted"/>
<feature type="compositionally biased region" description="Basic and acidic residues" evidence="1">
    <location>
        <begin position="66"/>
        <end position="82"/>
    </location>
</feature>
<accession>A0A8N4EUI9</accession>
<keyword evidence="2" id="KW-1185">Reference proteome</keyword>
<name>A0A8N4EUI9_ELAGV</name>
<feature type="region of interest" description="Disordered" evidence="1">
    <location>
        <begin position="58"/>
        <end position="83"/>
    </location>
</feature>
<dbReference type="RefSeq" id="XP_029117609.1">
    <property type="nucleotide sequence ID" value="XM_029261776.1"/>
</dbReference>
<evidence type="ECO:0000256" key="1">
    <source>
        <dbReference type="SAM" id="MobiDB-lite"/>
    </source>
</evidence>
<evidence type="ECO:0000313" key="3">
    <source>
        <dbReference type="RefSeq" id="XP_029117609.1"/>
    </source>
</evidence>
<protein>
    <submittedName>
        <fullName evidence="3">Uncharacterized protein LOC105040039</fullName>
    </submittedName>
</protein>